<dbReference type="PROSITE" id="PS51257">
    <property type="entry name" value="PROKAR_LIPOPROTEIN"/>
    <property type="match status" value="1"/>
</dbReference>
<comment type="similarity">
    <text evidence="2">Belongs to the glycosyl hydrolase 3 family.</text>
</comment>
<dbReference type="PANTHER" id="PTHR30480:SF13">
    <property type="entry name" value="BETA-HEXOSAMINIDASE"/>
    <property type="match status" value="1"/>
</dbReference>
<dbReference type="InterPro" id="IPR050226">
    <property type="entry name" value="NagZ_Beta-hexosaminidase"/>
</dbReference>
<evidence type="ECO:0000256" key="6">
    <source>
        <dbReference type="SAM" id="MobiDB-lite"/>
    </source>
</evidence>
<protein>
    <recommendedName>
        <fullName evidence="3">beta-N-acetylhexosaminidase</fullName>
        <ecNumber evidence="3">3.2.1.52</ecNumber>
    </recommendedName>
</protein>
<comment type="catalytic activity">
    <reaction evidence="1">
        <text>Hydrolysis of terminal non-reducing N-acetyl-D-hexosamine residues in N-acetyl-beta-D-hexosaminides.</text>
        <dbReference type="EC" id="3.2.1.52"/>
    </reaction>
</comment>
<evidence type="ECO:0000256" key="7">
    <source>
        <dbReference type="SAM" id="SignalP"/>
    </source>
</evidence>
<dbReference type="EC" id="3.2.1.52" evidence="3"/>
<evidence type="ECO:0000256" key="2">
    <source>
        <dbReference type="ARBA" id="ARBA00005336"/>
    </source>
</evidence>
<dbReference type="PANTHER" id="PTHR30480">
    <property type="entry name" value="BETA-HEXOSAMINIDASE-RELATED"/>
    <property type="match status" value="1"/>
</dbReference>
<evidence type="ECO:0000256" key="3">
    <source>
        <dbReference type="ARBA" id="ARBA00012663"/>
    </source>
</evidence>
<dbReference type="SUPFAM" id="SSF51445">
    <property type="entry name" value="(Trans)glycosidases"/>
    <property type="match status" value="1"/>
</dbReference>
<accession>A0ABN3P6J0</accession>
<gene>
    <name evidence="9" type="ORF">GCM10009862_04620</name>
</gene>
<sequence>MMRKTITVRALAVLGAVAVLAGCSTTQSAPTAAPSAQSPTPTPTPTPDPVEALTMEQRVGQLFMVGTPADAADPTALAAMADPGVGGLFLRGRSSAGAGATAALVAQFTAVAPATGPRTWIATDQEGGDVQVLSGEGFEPMPTALTSAQRDDATLGADAARWGSQLRASGVDMNLAPVADIITSPDAARLNQPIGIYNRHYGYDAATVADKAGVFAQGMREAGVLPTIKHFPGLGRVTGNTDYAADVVDTEIGPDSPDVQLYRTLLAEGPAAVMMATAVYQRIDPSMPAAFSEPVVTGLLREELGFDGVVMTDDISAPVQVERWAPADRAVLAVDAGVDLLLLSADTSVFPEMYQAVLQRAETDPAFAQKVDAAVGRILELKETFPGE</sequence>
<dbReference type="Pfam" id="PF00933">
    <property type="entry name" value="Glyco_hydro_3"/>
    <property type="match status" value="1"/>
</dbReference>
<evidence type="ECO:0000256" key="5">
    <source>
        <dbReference type="ARBA" id="ARBA00023295"/>
    </source>
</evidence>
<reference evidence="9 10" key="1">
    <citation type="journal article" date="2019" name="Int. J. Syst. Evol. Microbiol.">
        <title>The Global Catalogue of Microorganisms (GCM) 10K type strain sequencing project: providing services to taxonomists for standard genome sequencing and annotation.</title>
        <authorList>
            <consortium name="The Broad Institute Genomics Platform"/>
            <consortium name="The Broad Institute Genome Sequencing Center for Infectious Disease"/>
            <person name="Wu L."/>
            <person name="Ma J."/>
        </authorList>
    </citation>
    <scope>NUCLEOTIDE SEQUENCE [LARGE SCALE GENOMIC DNA]</scope>
    <source>
        <strain evidence="9 10">JCM 16365</strain>
    </source>
</reference>
<dbReference type="InterPro" id="IPR001764">
    <property type="entry name" value="Glyco_hydro_3_N"/>
</dbReference>
<dbReference type="InterPro" id="IPR019800">
    <property type="entry name" value="Glyco_hydro_3_AS"/>
</dbReference>
<comment type="caution">
    <text evidence="9">The sequence shown here is derived from an EMBL/GenBank/DDBJ whole genome shotgun (WGS) entry which is preliminary data.</text>
</comment>
<name>A0ABN3P6J0_9MICO</name>
<feature type="chain" id="PRO_5047002339" description="beta-N-acetylhexosaminidase" evidence="7">
    <location>
        <begin position="22"/>
        <end position="388"/>
    </location>
</feature>
<dbReference type="InterPro" id="IPR017853">
    <property type="entry name" value="GH"/>
</dbReference>
<evidence type="ECO:0000259" key="8">
    <source>
        <dbReference type="Pfam" id="PF00933"/>
    </source>
</evidence>
<keyword evidence="5" id="KW-0326">Glycosidase</keyword>
<evidence type="ECO:0000313" key="10">
    <source>
        <dbReference type="Proteomes" id="UP001500274"/>
    </source>
</evidence>
<dbReference type="Gene3D" id="3.20.20.300">
    <property type="entry name" value="Glycoside hydrolase, family 3, N-terminal domain"/>
    <property type="match status" value="1"/>
</dbReference>
<feature type="compositionally biased region" description="Low complexity" evidence="6">
    <location>
        <begin position="27"/>
        <end position="39"/>
    </location>
</feature>
<feature type="domain" description="Glycoside hydrolase family 3 N-terminal" evidence="8">
    <location>
        <begin position="54"/>
        <end position="381"/>
    </location>
</feature>
<proteinExistence type="inferred from homology"/>
<feature type="region of interest" description="Disordered" evidence="6">
    <location>
        <begin position="27"/>
        <end position="50"/>
    </location>
</feature>
<dbReference type="InterPro" id="IPR036962">
    <property type="entry name" value="Glyco_hydro_3_N_sf"/>
</dbReference>
<keyword evidence="7" id="KW-0732">Signal</keyword>
<evidence type="ECO:0000256" key="4">
    <source>
        <dbReference type="ARBA" id="ARBA00022801"/>
    </source>
</evidence>
<organism evidence="9 10">
    <name type="scientific">Microbacterium binotii</name>
    <dbReference type="NCBI Taxonomy" id="462710"/>
    <lineage>
        <taxon>Bacteria</taxon>
        <taxon>Bacillati</taxon>
        <taxon>Actinomycetota</taxon>
        <taxon>Actinomycetes</taxon>
        <taxon>Micrococcales</taxon>
        <taxon>Microbacteriaceae</taxon>
        <taxon>Microbacterium</taxon>
    </lineage>
</organism>
<keyword evidence="4 9" id="KW-0378">Hydrolase</keyword>
<evidence type="ECO:0000256" key="1">
    <source>
        <dbReference type="ARBA" id="ARBA00001231"/>
    </source>
</evidence>
<dbReference type="EMBL" id="BAAARI010000003">
    <property type="protein sequence ID" value="GAA2568977.1"/>
    <property type="molecule type" value="Genomic_DNA"/>
</dbReference>
<dbReference type="Proteomes" id="UP001500274">
    <property type="component" value="Unassembled WGS sequence"/>
</dbReference>
<keyword evidence="10" id="KW-1185">Reference proteome</keyword>
<dbReference type="GO" id="GO:0016787">
    <property type="term" value="F:hydrolase activity"/>
    <property type="evidence" value="ECO:0007669"/>
    <property type="project" value="UniProtKB-KW"/>
</dbReference>
<evidence type="ECO:0000313" key="9">
    <source>
        <dbReference type="EMBL" id="GAA2568977.1"/>
    </source>
</evidence>
<dbReference type="PROSITE" id="PS00775">
    <property type="entry name" value="GLYCOSYL_HYDROL_F3"/>
    <property type="match status" value="1"/>
</dbReference>
<feature type="signal peptide" evidence="7">
    <location>
        <begin position="1"/>
        <end position="21"/>
    </location>
</feature>